<accession>A0AAU9F204</accession>
<evidence type="ECO:0000313" key="2">
    <source>
        <dbReference type="EMBL" id="BFF91704.1"/>
    </source>
</evidence>
<dbReference type="EMBL" id="AP029263">
    <property type="protein sequence ID" value="BFF91704.1"/>
    <property type="molecule type" value="Genomic_DNA"/>
</dbReference>
<evidence type="ECO:0000313" key="3">
    <source>
        <dbReference type="Proteomes" id="UP001500889"/>
    </source>
</evidence>
<name>A0AAU9F204_DROMD</name>
<dbReference type="Proteomes" id="UP001500889">
    <property type="component" value="Chromosome O"/>
</dbReference>
<keyword evidence="1" id="KW-1133">Transmembrane helix</keyword>
<gene>
    <name evidence="2" type="ORF">DMAD_09927</name>
</gene>
<dbReference type="Gene3D" id="3.40.50.300">
    <property type="entry name" value="P-loop containing nucleotide triphosphate hydrolases"/>
    <property type="match status" value="1"/>
</dbReference>
<dbReference type="InterPro" id="IPR027417">
    <property type="entry name" value="P-loop_NTPase"/>
</dbReference>
<protein>
    <recommendedName>
        <fullName evidence="4">AAA+ ATPase domain-containing protein</fullName>
    </recommendedName>
</protein>
<dbReference type="AlphaFoldDB" id="A0AAU9F204"/>
<feature type="transmembrane region" description="Helical" evidence="1">
    <location>
        <begin position="21"/>
        <end position="42"/>
    </location>
</feature>
<dbReference type="SUPFAM" id="SSF52540">
    <property type="entry name" value="P-loop containing nucleoside triphosphate hydrolases"/>
    <property type="match status" value="1"/>
</dbReference>
<evidence type="ECO:0000256" key="1">
    <source>
        <dbReference type="SAM" id="Phobius"/>
    </source>
</evidence>
<keyword evidence="1" id="KW-0812">Transmembrane</keyword>
<proteinExistence type="predicted"/>
<organism evidence="2 3">
    <name type="scientific">Drosophila madeirensis</name>
    <name type="common">Fruit fly</name>
    <dbReference type="NCBI Taxonomy" id="30013"/>
    <lineage>
        <taxon>Eukaryota</taxon>
        <taxon>Metazoa</taxon>
        <taxon>Ecdysozoa</taxon>
        <taxon>Arthropoda</taxon>
        <taxon>Hexapoda</taxon>
        <taxon>Insecta</taxon>
        <taxon>Pterygota</taxon>
        <taxon>Neoptera</taxon>
        <taxon>Endopterygota</taxon>
        <taxon>Diptera</taxon>
        <taxon>Brachycera</taxon>
        <taxon>Muscomorpha</taxon>
        <taxon>Ephydroidea</taxon>
        <taxon>Drosophilidae</taxon>
        <taxon>Drosophila</taxon>
        <taxon>Sophophora</taxon>
    </lineage>
</organism>
<reference evidence="2 3" key="1">
    <citation type="submission" date="2024-02" db="EMBL/GenBank/DDBJ databases">
        <title>A chromosome-level genome assembly of Drosophila madeirensis, a fruit fly species endemic to Madeira island.</title>
        <authorList>
            <person name="Tomihara K."/>
            <person name="Llopart A."/>
            <person name="Yamamoto D."/>
        </authorList>
    </citation>
    <scope>NUCLEOTIDE SEQUENCE [LARGE SCALE GENOMIC DNA]</scope>
    <source>
        <strain evidence="2 3">RF1</strain>
    </source>
</reference>
<keyword evidence="1" id="KW-0472">Membrane</keyword>
<evidence type="ECO:0008006" key="4">
    <source>
        <dbReference type="Google" id="ProtNLM"/>
    </source>
</evidence>
<keyword evidence="3" id="KW-1185">Reference proteome</keyword>
<sequence>MARNHHRRSGREHQSPPSSPLLYWIISALIVIGTSCLLYVLFPAQKSAHDGYQSGQPLVPATRLLAERGAGDHSWRDSETAAAAAVATAEEKASRCHFCSQPMYMKNAFNQIGLQVQNQDRALAQMAEELSRNRNFRSVALMGPPGVGKTMTATALIKSFPWPENVRTYSWNSKGSGKDDVSKFRKLREFMHDLSGCGMNLHIIDDLTVDNADMVPIYNEMILRRESEGTKDKGTASEKVIVVYIFNLKPKDLKNPLKYLQKLSPDTTSVAFRCFEPKDLKSCLENELKAANYKLSEEAEIKVLEGAQQNLAVSGCKSLKALVQQLGEPVTSN</sequence>